<comment type="caution">
    <text evidence="3">The sequence shown here is derived from an EMBL/GenBank/DDBJ whole genome shotgun (WGS) entry which is preliminary data.</text>
</comment>
<evidence type="ECO:0000256" key="2">
    <source>
        <dbReference type="SAM" id="MobiDB-lite"/>
    </source>
</evidence>
<feature type="compositionally biased region" description="Low complexity" evidence="2">
    <location>
        <begin position="13"/>
        <end position="24"/>
    </location>
</feature>
<feature type="region of interest" description="Disordered" evidence="2">
    <location>
        <begin position="1"/>
        <end position="26"/>
    </location>
</feature>
<feature type="coiled-coil region" evidence="1">
    <location>
        <begin position="36"/>
        <end position="91"/>
    </location>
</feature>
<evidence type="ECO:0000313" key="3">
    <source>
        <dbReference type="EMBL" id="CAF1346063.1"/>
    </source>
</evidence>
<accession>A0A815GWX7</accession>
<organism evidence="3 4">
    <name type="scientific">Adineta steineri</name>
    <dbReference type="NCBI Taxonomy" id="433720"/>
    <lineage>
        <taxon>Eukaryota</taxon>
        <taxon>Metazoa</taxon>
        <taxon>Spiralia</taxon>
        <taxon>Gnathifera</taxon>
        <taxon>Rotifera</taxon>
        <taxon>Eurotatoria</taxon>
        <taxon>Bdelloidea</taxon>
        <taxon>Adinetida</taxon>
        <taxon>Adinetidae</taxon>
        <taxon>Adineta</taxon>
    </lineage>
</organism>
<sequence length="351" mass="40886">MCHNKIPYPDPLNNKQNINNNTTNAPPIRRLNEVIISQQNEKIAELTEQNGKLKKDNDQLTQKIEEKDLIIVKLNEEVLNLKIQIQIIMSELQIIKPRTMVPEAGFHDFPSKSLTKLIISGRNPSEKWQESDGEVNGIILFIHIEQQHNKHEKEEIIRNKIIYPFTSIVHDNFMPITCPYNPPNGYEIYLVTNTLDCGRSRSSLIHIFYFNYSRPINYDENIVINNTSIPPNVQLSFDFLTKMNFNSFVLILIDLYDIGGGFKLSITLVLHWIRYFSSFVEDGYDICQYKDLYSEKNKPHDKIVLLYATNSSQTMIIAKTICYIKLDWDTLTSYIKFTKLELVATMKFQII</sequence>
<name>A0A815GWX7_9BILA</name>
<dbReference type="AlphaFoldDB" id="A0A815GWX7"/>
<gene>
    <name evidence="3" type="ORF">IZO911_LOCUS36505</name>
</gene>
<protein>
    <submittedName>
        <fullName evidence="3">Uncharacterized protein</fullName>
    </submittedName>
</protein>
<dbReference type="Proteomes" id="UP000663860">
    <property type="component" value="Unassembled WGS sequence"/>
</dbReference>
<proteinExistence type="predicted"/>
<keyword evidence="1" id="KW-0175">Coiled coil</keyword>
<reference evidence="3" key="1">
    <citation type="submission" date="2021-02" db="EMBL/GenBank/DDBJ databases">
        <authorList>
            <person name="Nowell W R."/>
        </authorList>
    </citation>
    <scope>NUCLEOTIDE SEQUENCE</scope>
</reference>
<dbReference type="EMBL" id="CAJNOE010000851">
    <property type="protein sequence ID" value="CAF1346063.1"/>
    <property type="molecule type" value="Genomic_DNA"/>
</dbReference>
<evidence type="ECO:0000256" key="1">
    <source>
        <dbReference type="SAM" id="Coils"/>
    </source>
</evidence>
<evidence type="ECO:0000313" key="4">
    <source>
        <dbReference type="Proteomes" id="UP000663860"/>
    </source>
</evidence>